<dbReference type="PANTHER" id="PTHR10937:SF0">
    <property type="entry name" value="GLUTAMINE--FRUCTOSE-6-PHOSPHATE TRANSAMINASE (ISOMERIZING)"/>
    <property type="match status" value="1"/>
</dbReference>
<dbReference type="AlphaFoldDB" id="A0A3E0D6A7"/>
<dbReference type="GO" id="GO:0006002">
    <property type="term" value="P:fructose 6-phosphate metabolic process"/>
    <property type="evidence" value="ECO:0007669"/>
    <property type="project" value="TreeGrafter"/>
</dbReference>
<evidence type="ECO:0000256" key="3">
    <source>
        <dbReference type="ARBA" id="ARBA00016090"/>
    </source>
</evidence>
<evidence type="ECO:0000313" key="4">
    <source>
        <dbReference type="EMBL" id="REG77532.1"/>
    </source>
</evidence>
<dbReference type="GO" id="GO:0006047">
    <property type="term" value="P:UDP-N-acetylglucosamine metabolic process"/>
    <property type="evidence" value="ECO:0007669"/>
    <property type="project" value="TreeGrafter"/>
</dbReference>
<dbReference type="GO" id="GO:0097367">
    <property type="term" value="F:carbohydrate derivative binding"/>
    <property type="evidence" value="ECO:0007669"/>
    <property type="project" value="InterPro"/>
</dbReference>
<organism evidence="4 5">
    <name type="scientific">Algoriphagus antarcticus</name>
    <dbReference type="NCBI Taxonomy" id="238540"/>
    <lineage>
        <taxon>Bacteria</taxon>
        <taxon>Pseudomonadati</taxon>
        <taxon>Bacteroidota</taxon>
        <taxon>Cytophagia</taxon>
        <taxon>Cytophagales</taxon>
        <taxon>Cyclobacteriaceae</taxon>
        <taxon>Algoriphagus</taxon>
    </lineage>
</organism>
<proteinExistence type="predicted"/>
<keyword evidence="4" id="KW-0032">Aminotransferase</keyword>
<dbReference type="Gene3D" id="3.40.50.10490">
    <property type="entry name" value="Glucose-6-phosphate isomerase like protein, domain 1"/>
    <property type="match status" value="2"/>
</dbReference>
<gene>
    <name evidence="4" type="ORF">C8N25_1424</name>
</gene>
<dbReference type="SUPFAM" id="SSF53697">
    <property type="entry name" value="SIS domain"/>
    <property type="match status" value="1"/>
</dbReference>
<dbReference type="PANTHER" id="PTHR10937">
    <property type="entry name" value="GLUCOSAMINE--FRUCTOSE-6-PHOSPHATE AMINOTRANSFERASE, ISOMERIZING"/>
    <property type="match status" value="1"/>
</dbReference>
<evidence type="ECO:0000256" key="1">
    <source>
        <dbReference type="ARBA" id="ARBA00001031"/>
    </source>
</evidence>
<name>A0A3E0D6A7_9BACT</name>
<dbReference type="RefSeq" id="WP_086543923.1">
    <property type="nucleotide sequence ID" value="NZ_MSSW01000099.1"/>
</dbReference>
<accession>A0A3E0D6A7</accession>
<dbReference type="Proteomes" id="UP000256405">
    <property type="component" value="Unassembled WGS sequence"/>
</dbReference>
<reference evidence="4 5" key="1">
    <citation type="submission" date="2018-08" db="EMBL/GenBank/DDBJ databases">
        <title>Genomic Encyclopedia of Archaeal and Bacterial Type Strains, Phase II (KMG-II): from individual species to whole genera.</title>
        <authorList>
            <person name="Goeker M."/>
        </authorList>
    </citation>
    <scope>NUCLEOTIDE SEQUENCE [LARGE SCALE GENOMIC DNA]</scope>
    <source>
        <strain evidence="4 5">DSM 15986</strain>
    </source>
</reference>
<sequence>MEKMLQELMEIPLRAQDFWKNSPNIKLPLGVTYLGMGSSYFAPLAFKYLGMDIQPEIASEYFYYLKKKEKLPNAVILSQSGRSTEALWCATLFEKYTSITNNLQSPLSTSPHSADAIELLAGEEHYSSSKTFVNTLLALFKGFGLDASESVDLLVKNFPGYMKKGEEMADLVFDQWNQNPIHGIYILGSGPNIGIAMNAALILSESTKKNFHGMAMAQYDHGPKETAKDSIVIQILAKGEAYERSVKLNDTVKKSGAMVITVEEPKAPENFSILHNIIPFNFMAYYLSKKLGIVDIFEVGGKVTEVK</sequence>
<comment type="catalytic activity">
    <reaction evidence="1">
        <text>D-fructose 6-phosphate + L-glutamine = D-glucosamine 6-phosphate + L-glutamate</text>
        <dbReference type="Rhea" id="RHEA:13237"/>
        <dbReference type="ChEBI" id="CHEBI:29985"/>
        <dbReference type="ChEBI" id="CHEBI:58359"/>
        <dbReference type="ChEBI" id="CHEBI:58725"/>
        <dbReference type="ChEBI" id="CHEBI:61527"/>
        <dbReference type="EC" id="2.6.1.16"/>
    </reaction>
</comment>
<keyword evidence="4" id="KW-0808">Transferase</keyword>
<evidence type="ECO:0000256" key="2">
    <source>
        <dbReference type="ARBA" id="ARBA00012916"/>
    </source>
</evidence>
<dbReference type="EC" id="2.6.1.16" evidence="2"/>
<dbReference type="OrthoDB" id="1117051at2"/>
<evidence type="ECO:0000313" key="5">
    <source>
        <dbReference type="Proteomes" id="UP000256405"/>
    </source>
</evidence>
<comment type="caution">
    <text evidence="4">The sequence shown here is derived from an EMBL/GenBank/DDBJ whole genome shotgun (WGS) entry which is preliminary data.</text>
</comment>
<dbReference type="GO" id="GO:0004360">
    <property type="term" value="F:glutamine-fructose-6-phosphate transaminase (isomerizing) activity"/>
    <property type="evidence" value="ECO:0007669"/>
    <property type="project" value="UniProtKB-EC"/>
</dbReference>
<keyword evidence="5" id="KW-1185">Reference proteome</keyword>
<dbReference type="InterPro" id="IPR046348">
    <property type="entry name" value="SIS_dom_sf"/>
</dbReference>
<dbReference type="GO" id="GO:0006487">
    <property type="term" value="P:protein N-linked glycosylation"/>
    <property type="evidence" value="ECO:0007669"/>
    <property type="project" value="TreeGrafter"/>
</dbReference>
<dbReference type="EMBL" id="QUNF01000042">
    <property type="protein sequence ID" value="REG77532.1"/>
    <property type="molecule type" value="Genomic_DNA"/>
</dbReference>
<protein>
    <recommendedName>
        <fullName evidence="3">Glutamine--fructose-6-phosphate aminotransferase [isomerizing]</fullName>
        <ecNumber evidence="2">2.6.1.16</ecNumber>
    </recommendedName>
</protein>